<organism evidence="2 3">
    <name type="scientific">Bacillus thuringiensis</name>
    <dbReference type="NCBI Taxonomy" id="1428"/>
    <lineage>
        <taxon>Bacteria</taxon>
        <taxon>Bacillati</taxon>
        <taxon>Bacillota</taxon>
        <taxon>Bacilli</taxon>
        <taxon>Bacillales</taxon>
        <taxon>Bacillaceae</taxon>
        <taxon>Bacillus</taxon>
        <taxon>Bacillus cereus group</taxon>
    </lineage>
</organism>
<protein>
    <submittedName>
        <fullName evidence="2">PadR family transcriptional regulator</fullName>
    </submittedName>
</protein>
<dbReference type="SUPFAM" id="SSF46785">
    <property type="entry name" value="Winged helix' DNA-binding domain"/>
    <property type="match status" value="1"/>
</dbReference>
<evidence type="ECO:0000313" key="3">
    <source>
        <dbReference type="Proteomes" id="UP000225910"/>
    </source>
</evidence>
<dbReference type="InterPro" id="IPR036388">
    <property type="entry name" value="WH-like_DNA-bd_sf"/>
</dbReference>
<dbReference type="EMBL" id="NVCU01000128">
    <property type="protein sequence ID" value="PFT90925.1"/>
    <property type="molecule type" value="Genomic_DNA"/>
</dbReference>
<dbReference type="RefSeq" id="WP_000286775.1">
    <property type="nucleotide sequence ID" value="NZ_LDFP01000039.1"/>
</dbReference>
<dbReference type="InterPro" id="IPR005149">
    <property type="entry name" value="Tscrpt_reg_PadR_N"/>
</dbReference>
<dbReference type="Gene3D" id="1.10.10.10">
    <property type="entry name" value="Winged helix-like DNA-binding domain superfamily/Winged helix DNA-binding domain"/>
    <property type="match status" value="1"/>
</dbReference>
<sequence>MYSEMLKGILEGCILHILTKEETYGYELKSKLDSFGFLFVSKNSIYPVLSRLQKEGLIVGQMKKSLASGPDRKYYQLTQEGLERLKVFYNDWSEVSEAVNCLINDVHSVKLKQYNRSI</sequence>
<dbReference type="AlphaFoldDB" id="A0A9X7AZN7"/>
<evidence type="ECO:0000259" key="1">
    <source>
        <dbReference type="Pfam" id="PF03551"/>
    </source>
</evidence>
<name>A0A9X7AZN7_BACTU</name>
<evidence type="ECO:0000313" key="2">
    <source>
        <dbReference type="EMBL" id="PFT90925.1"/>
    </source>
</evidence>
<proteinExistence type="predicted"/>
<reference evidence="2 3" key="1">
    <citation type="submission" date="2017-09" db="EMBL/GenBank/DDBJ databases">
        <title>Large-scale bioinformatics analysis of Bacillus genomes uncovers conserved roles of natural products in bacterial physiology.</title>
        <authorList>
            <consortium name="Agbiome Team Llc"/>
            <person name="Bleich R.M."/>
            <person name="Grubbs K.J."/>
            <person name="Santa Maria K.C."/>
            <person name="Allen S.E."/>
            <person name="Farag S."/>
            <person name="Shank E.A."/>
            <person name="Bowers A."/>
        </authorList>
    </citation>
    <scope>NUCLEOTIDE SEQUENCE [LARGE SCALE GENOMIC DNA]</scope>
    <source>
        <strain evidence="2 3">AFS064137</strain>
    </source>
</reference>
<gene>
    <name evidence="2" type="ORF">COK81_16005</name>
</gene>
<dbReference type="InterPro" id="IPR052509">
    <property type="entry name" value="Metal_resp_DNA-bind_regulator"/>
</dbReference>
<dbReference type="InterPro" id="IPR036390">
    <property type="entry name" value="WH_DNA-bd_sf"/>
</dbReference>
<accession>A0A9X7AZN7</accession>
<dbReference type="Pfam" id="PF03551">
    <property type="entry name" value="PadR"/>
    <property type="match status" value="1"/>
</dbReference>
<comment type="caution">
    <text evidence="2">The sequence shown here is derived from an EMBL/GenBank/DDBJ whole genome shotgun (WGS) entry which is preliminary data.</text>
</comment>
<feature type="domain" description="Transcription regulator PadR N-terminal" evidence="1">
    <location>
        <begin position="14"/>
        <end position="86"/>
    </location>
</feature>
<dbReference type="Proteomes" id="UP000225910">
    <property type="component" value="Unassembled WGS sequence"/>
</dbReference>
<dbReference type="PANTHER" id="PTHR33169:SF25">
    <property type="entry name" value="DNA-BINDING PROTEIN YIZB-RELATED"/>
    <property type="match status" value="1"/>
</dbReference>
<dbReference type="PANTHER" id="PTHR33169">
    <property type="entry name" value="PADR-FAMILY TRANSCRIPTIONAL REGULATOR"/>
    <property type="match status" value="1"/>
</dbReference>